<reference evidence="3" key="2">
    <citation type="submission" date="2023-05" db="EMBL/GenBank/DDBJ databases">
        <authorList>
            <person name="Schelkunov M.I."/>
        </authorList>
    </citation>
    <scope>NUCLEOTIDE SEQUENCE</scope>
    <source>
        <strain evidence="3">Hsosn_3</strain>
        <tissue evidence="3">Leaf</tissue>
    </source>
</reference>
<reference evidence="3" key="1">
    <citation type="submission" date="2023-02" db="EMBL/GenBank/DDBJ databases">
        <title>Genome of toxic invasive species Heracleum sosnowskyi carries increased number of genes despite the absence of recent whole-genome duplications.</title>
        <authorList>
            <person name="Schelkunov M."/>
            <person name="Shtratnikova V."/>
            <person name="Makarenko M."/>
            <person name="Klepikova A."/>
            <person name="Omelchenko D."/>
            <person name="Novikova G."/>
            <person name="Obukhova E."/>
            <person name="Bogdanov V."/>
            <person name="Penin A."/>
            <person name="Logacheva M."/>
        </authorList>
    </citation>
    <scope>NUCLEOTIDE SEQUENCE</scope>
    <source>
        <strain evidence="3">Hsosn_3</strain>
        <tissue evidence="3">Leaf</tissue>
    </source>
</reference>
<evidence type="ECO:0000256" key="1">
    <source>
        <dbReference type="SAM" id="Coils"/>
    </source>
</evidence>
<dbReference type="AlphaFoldDB" id="A0AAD8GQP5"/>
<feature type="compositionally biased region" description="Basic and acidic residues" evidence="2">
    <location>
        <begin position="145"/>
        <end position="160"/>
    </location>
</feature>
<feature type="region of interest" description="Disordered" evidence="2">
    <location>
        <begin position="424"/>
        <end position="507"/>
    </location>
</feature>
<evidence type="ECO:0000313" key="3">
    <source>
        <dbReference type="EMBL" id="KAK1352465.1"/>
    </source>
</evidence>
<gene>
    <name evidence="3" type="ORF">POM88_053404</name>
</gene>
<accession>A0AAD8GQP5</accession>
<proteinExistence type="predicted"/>
<feature type="region of interest" description="Disordered" evidence="2">
    <location>
        <begin position="137"/>
        <end position="160"/>
    </location>
</feature>
<comment type="caution">
    <text evidence="3">The sequence shown here is derived from an EMBL/GenBank/DDBJ whole genome shotgun (WGS) entry which is preliminary data.</text>
</comment>
<organism evidence="3 4">
    <name type="scientific">Heracleum sosnowskyi</name>
    <dbReference type="NCBI Taxonomy" id="360622"/>
    <lineage>
        <taxon>Eukaryota</taxon>
        <taxon>Viridiplantae</taxon>
        <taxon>Streptophyta</taxon>
        <taxon>Embryophyta</taxon>
        <taxon>Tracheophyta</taxon>
        <taxon>Spermatophyta</taxon>
        <taxon>Magnoliopsida</taxon>
        <taxon>eudicotyledons</taxon>
        <taxon>Gunneridae</taxon>
        <taxon>Pentapetalae</taxon>
        <taxon>asterids</taxon>
        <taxon>campanulids</taxon>
        <taxon>Apiales</taxon>
        <taxon>Apiaceae</taxon>
        <taxon>Apioideae</taxon>
        <taxon>apioid superclade</taxon>
        <taxon>Tordylieae</taxon>
        <taxon>Tordyliinae</taxon>
        <taxon>Heracleum</taxon>
    </lineage>
</organism>
<sequence length="628" mass="71797">MDCTLALVTDNLKKLSTKLENRVQSNINSNSMISVMWKNQYADKLVDDVPISNISKFYFFKIKEQSLNSFKSEQLFSKVDRLEREVDELKSENQGISHSLELLNSKLDDQSNTTSNILLVQQQMMTTMMKSLNLPIPGESQDILSDPKPKGKKEKESISLEKRGGALAKQKLKGKIIEQDLRPLTLPTVSVTSKAGQKSTVTTTFYPDTMLMDVSAPQVTSSAQPVKVNIVTEAKLQEVANSNLYHDKAFLEFLKAINISVQGKTLDYRNKLKEDIKYFTVAVRKIKGAHLREIIMVSKDNCLWHLSFETLEKLKYTELDTLLELIEKNGENNKRLYDELKSHQFLRLPDLNSSPRTIIFQSLTKTNSIDQLMIPAQLEMKNKDKINQVVEMLRAKRGFMTAEELEIIQVLQSFLIHGRIPESVKERNEKKDDKDDEDKSSRRRSQQRSDKDDKSESSRSKSSKRSKDADKDKKDTQSKKETKKKASETNLPQKKSEAKTAKPKRHFHKVTASGVLKWIKGKGSKILPNDVALKTKSPCSRKLSQVKHWKIKSVAKRTRITKRNGVIINVVGLNVPPLDEDYDEDALTFLRAQRIFEVKVKQDHLEIKYTDGREKEMKIGELAILSNL</sequence>
<evidence type="ECO:0000313" key="4">
    <source>
        <dbReference type="Proteomes" id="UP001237642"/>
    </source>
</evidence>
<feature type="coiled-coil region" evidence="1">
    <location>
        <begin position="72"/>
        <end position="99"/>
    </location>
</feature>
<keyword evidence="4" id="KW-1185">Reference proteome</keyword>
<feature type="compositionally biased region" description="Basic and acidic residues" evidence="2">
    <location>
        <begin position="447"/>
        <end position="487"/>
    </location>
</feature>
<feature type="compositionally biased region" description="Basic and acidic residues" evidence="2">
    <location>
        <begin position="424"/>
        <end position="440"/>
    </location>
</feature>
<dbReference type="Proteomes" id="UP001237642">
    <property type="component" value="Unassembled WGS sequence"/>
</dbReference>
<dbReference type="EMBL" id="JAUIZM010000017">
    <property type="protein sequence ID" value="KAK1352465.1"/>
    <property type="molecule type" value="Genomic_DNA"/>
</dbReference>
<protein>
    <submittedName>
        <fullName evidence="3">Uncharacterized protein</fullName>
    </submittedName>
</protein>
<keyword evidence="1" id="KW-0175">Coiled coil</keyword>
<name>A0AAD8GQP5_9APIA</name>
<evidence type="ECO:0000256" key="2">
    <source>
        <dbReference type="SAM" id="MobiDB-lite"/>
    </source>
</evidence>